<accession>A0A8B6FVW2</accession>
<sequence length="91" mass="10330">SSTSDKLPNALVMENSHSKTQELENINRSDTKSTVNSEWKNNSNMEPTHSSNVYTESYALECSSSAVHNEHYAQPQDLPKTNRITNRKKTF</sequence>
<gene>
    <name evidence="2" type="ORF">MGAL_10B086418</name>
</gene>
<dbReference type="Proteomes" id="UP000596742">
    <property type="component" value="Unassembled WGS sequence"/>
</dbReference>
<organism evidence="2 3">
    <name type="scientific">Mytilus galloprovincialis</name>
    <name type="common">Mediterranean mussel</name>
    <dbReference type="NCBI Taxonomy" id="29158"/>
    <lineage>
        <taxon>Eukaryota</taxon>
        <taxon>Metazoa</taxon>
        <taxon>Spiralia</taxon>
        <taxon>Lophotrochozoa</taxon>
        <taxon>Mollusca</taxon>
        <taxon>Bivalvia</taxon>
        <taxon>Autobranchia</taxon>
        <taxon>Pteriomorphia</taxon>
        <taxon>Mytilida</taxon>
        <taxon>Mytiloidea</taxon>
        <taxon>Mytilidae</taxon>
        <taxon>Mytilinae</taxon>
        <taxon>Mytilus</taxon>
    </lineage>
</organism>
<dbReference type="EMBL" id="UYJE01007507">
    <property type="protein sequence ID" value="VDI55469.1"/>
    <property type="molecule type" value="Genomic_DNA"/>
</dbReference>
<evidence type="ECO:0000256" key="1">
    <source>
        <dbReference type="SAM" id="MobiDB-lite"/>
    </source>
</evidence>
<protein>
    <submittedName>
        <fullName evidence="2">Uncharacterized protein</fullName>
    </submittedName>
</protein>
<feature type="region of interest" description="Disordered" evidence="1">
    <location>
        <begin position="18"/>
        <end position="50"/>
    </location>
</feature>
<evidence type="ECO:0000313" key="2">
    <source>
        <dbReference type="EMBL" id="VDI55469.1"/>
    </source>
</evidence>
<feature type="compositionally biased region" description="Polar residues" evidence="1">
    <location>
        <begin position="32"/>
        <end position="50"/>
    </location>
</feature>
<proteinExistence type="predicted"/>
<feature type="compositionally biased region" description="Basic and acidic residues" evidence="1">
    <location>
        <begin position="18"/>
        <end position="31"/>
    </location>
</feature>
<feature type="non-terminal residue" evidence="2">
    <location>
        <position position="1"/>
    </location>
</feature>
<name>A0A8B6FVW2_MYTGA</name>
<dbReference type="AlphaFoldDB" id="A0A8B6FVW2"/>
<evidence type="ECO:0000313" key="3">
    <source>
        <dbReference type="Proteomes" id="UP000596742"/>
    </source>
</evidence>
<keyword evidence="3" id="KW-1185">Reference proteome</keyword>
<comment type="caution">
    <text evidence="2">The sequence shown here is derived from an EMBL/GenBank/DDBJ whole genome shotgun (WGS) entry which is preliminary data.</text>
</comment>
<reference evidence="2" key="1">
    <citation type="submission" date="2018-11" db="EMBL/GenBank/DDBJ databases">
        <authorList>
            <person name="Alioto T."/>
            <person name="Alioto T."/>
        </authorList>
    </citation>
    <scope>NUCLEOTIDE SEQUENCE</scope>
</reference>